<evidence type="ECO:0000313" key="2">
    <source>
        <dbReference type="EMBL" id="MBA8827819.1"/>
    </source>
</evidence>
<dbReference type="Pfam" id="PF13560">
    <property type="entry name" value="HTH_31"/>
    <property type="match status" value="1"/>
</dbReference>
<keyword evidence="3" id="KW-1185">Reference proteome</keyword>
<feature type="domain" description="HTH cro/C1-type" evidence="1">
    <location>
        <begin position="18"/>
        <end position="73"/>
    </location>
</feature>
<dbReference type="InterPro" id="IPR043917">
    <property type="entry name" value="DUF5753"/>
</dbReference>
<name>A0A839E4P1_9PSEU</name>
<sequence>MVASSSPAVLKRWIALHLKLLRSEAGHRQQDAAARIGRTQQAIVNIEKGANLPSAADLELLLGLYGVPERTDFFRQLLSGARKKDNWWKALSEAVPKWFDLYLGLEAGAAELNSYDALLVPGLLQTPEYAEATIRADPELSEEGIRQRVELRMGRQQILHRDDEPVRIWAVLDEGVLHRVRGTHAVMAAQLQHLHEMAQHPRINIQVLPFTAGAHLGQTGSFNIMRFPPEMADPGIVAVDQLVGGHYYEDPAEVEAYKRAMTQLQDLARDTKDSQRHLSTAAKEMNT</sequence>
<dbReference type="InterPro" id="IPR010982">
    <property type="entry name" value="Lambda_DNA-bd_dom_sf"/>
</dbReference>
<dbReference type="Gene3D" id="1.10.260.40">
    <property type="entry name" value="lambda repressor-like DNA-binding domains"/>
    <property type="match status" value="1"/>
</dbReference>
<dbReference type="RefSeq" id="WP_182546974.1">
    <property type="nucleotide sequence ID" value="NZ_JACGWZ010000010.1"/>
</dbReference>
<dbReference type="SUPFAM" id="SSF47413">
    <property type="entry name" value="lambda repressor-like DNA-binding domains"/>
    <property type="match status" value="1"/>
</dbReference>
<comment type="caution">
    <text evidence="2">The sequence shown here is derived from an EMBL/GenBank/DDBJ whole genome shotgun (WGS) entry which is preliminary data.</text>
</comment>
<dbReference type="InterPro" id="IPR001387">
    <property type="entry name" value="Cro/C1-type_HTH"/>
</dbReference>
<dbReference type="AlphaFoldDB" id="A0A839E4P1"/>
<protein>
    <submittedName>
        <fullName evidence="2">Transcriptional regulator with XRE-family HTH domain</fullName>
    </submittedName>
</protein>
<accession>A0A839E4P1</accession>
<gene>
    <name evidence="2" type="ORF">FHX42_005226</name>
</gene>
<dbReference type="EMBL" id="JACGWZ010000010">
    <property type="protein sequence ID" value="MBA8827819.1"/>
    <property type="molecule type" value="Genomic_DNA"/>
</dbReference>
<dbReference type="CDD" id="cd00093">
    <property type="entry name" value="HTH_XRE"/>
    <property type="match status" value="1"/>
</dbReference>
<evidence type="ECO:0000259" key="1">
    <source>
        <dbReference type="PROSITE" id="PS50943"/>
    </source>
</evidence>
<dbReference type="Proteomes" id="UP000569329">
    <property type="component" value="Unassembled WGS sequence"/>
</dbReference>
<reference evidence="2 3" key="1">
    <citation type="submission" date="2020-07" db="EMBL/GenBank/DDBJ databases">
        <title>Sequencing the genomes of 1000 actinobacteria strains.</title>
        <authorList>
            <person name="Klenk H.-P."/>
        </authorList>
    </citation>
    <scope>NUCLEOTIDE SEQUENCE [LARGE SCALE GENOMIC DNA]</scope>
    <source>
        <strain evidence="2 3">DSM 45975</strain>
    </source>
</reference>
<organism evidence="2 3">
    <name type="scientific">Halosaccharopolyspora lacisalsi</name>
    <dbReference type="NCBI Taxonomy" id="1000566"/>
    <lineage>
        <taxon>Bacteria</taxon>
        <taxon>Bacillati</taxon>
        <taxon>Actinomycetota</taxon>
        <taxon>Actinomycetes</taxon>
        <taxon>Pseudonocardiales</taxon>
        <taxon>Pseudonocardiaceae</taxon>
        <taxon>Halosaccharopolyspora</taxon>
    </lineage>
</organism>
<dbReference type="PROSITE" id="PS50943">
    <property type="entry name" value="HTH_CROC1"/>
    <property type="match status" value="1"/>
</dbReference>
<proteinExistence type="predicted"/>
<evidence type="ECO:0000313" key="3">
    <source>
        <dbReference type="Proteomes" id="UP000569329"/>
    </source>
</evidence>
<dbReference type="SMART" id="SM00530">
    <property type="entry name" value="HTH_XRE"/>
    <property type="match status" value="1"/>
</dbReference>
<dbReference type="GO" id="GO:0003677">
    <property type="term" value="F:DNA binding"/>
    <property type="evidence" value="ECO:0007669"/>
    <property type="project" value="InterPro"/>
</dbReference>
<dbReference type="Pfam" id="PF19054">
    <property type="entry name" value="DUF5753"/>
    <property type="match status" value="1"/>
</dbReference>